<comment type="caution">
    <text evidence="1">The sequence shown here is derived from an EMBL/GenBank/DDBJ whole genome shotgun (WGS) entry which is preliminary data.</text>
</comment>
<evidence type="ECO:0000313" key="1">
    <source>
        <dbReference type="EMBL" id="KAK8942385.1"/>
    </source>
</evidence>
<keyword evidence="2" id="KW-1185">Reference proteome</keyword>
<accession>A0AAP0BL23</accession>
<name>A0AAP0BL23_9ASPA</name>
<sequence length="101" mass="11884">MVYMKRKFGARKTNDYVIKLGDQDISHNECFKYLVQKDGGVDKNVIHKIQASWLKWRGAFEILCDRKVSLKLTGKFYHIAVRPTMLCDSECWAVNYVHEKK</sequence>
<dbReference type="PANTHER" id="PTHR46238:SF8">
    <property type="entry name" value="ENDONUCLEASE_EXONUCLEASE_PHOSPHATASE DOMAIN-CONTAINING PROTEIN"/>
    <property type="match status" value="1"/>
</dbReference>
<organism evidence="1 2">
    <name type="scientific">Platanthera zijinensis</name>
    <dbReference type="NCBI Taxonomy" id="2320716"/>
    <lineage>
        <taxon>Eukaryota</taxon>
        <taxon>Viridiplantae</taxon>
        <taxon>Streptophyta</taxon>
        <taxon>Embryophyta</taxon>
        <taxon>Tracheophyta</taxon>
        <taxon>Spermatophyta</taxon>
        <taxon>Magnoliopsida</taxon>
        <taxon>Liliopsida</taxon>
        <taxon>Asparagales</taxon>
        <taxon>Orchidaceae</taxon>
        <taxon>Orchidoideae</taxon>
        <taxon>Orchideae</taxon>
        <taxon>Orchidinae</taxon>
        <taxon>Platanthera</taxon>
    </lineage>
</organism>
<reference evidence="1 2" key="1">
    <citation type="journal article" date="2022" name="Nat. Plants">
        <title>Genomes of leafy and leafless Platanthera orchids illuminate the evolution of mycoheterotrophy.</title>
        <authorList>
            <person name="Li M.H."/>
            <person name="Liu K.W."/>
            <person name="Li Z."/>
            <person name="Lu H.C."/>
            <person name="Ye Q.L."/>
            <person name="Zhang D."/>
            <person name="Wang J.Y."/>
            <person name="Li Y.F."/>
            <person name="Zhong Z.M."/>
            <person name="Liu X."/>
            <person name="Yu X."/>
            <person name="Liu D.K."/>
            <person name="Tu X.D."/>
            <person name="Liu B."/>
            <person name="Hao Y."/>
            <person name="Liao X.Y."/>
            <person name="Jiang Y.T."/>
            <person name="Sun W.H."/>
            <person name="Chen J."/>
            <person name="Chen Y.Q."/>
            <person name="Ai Y."/>
            <person name="Zhai J.W."/>
            <person name="Wu S.S."/>
            <person name="Zhou Z."/>
            <person name="Hsiao Y.Y."/>
            <person name="Wu W.L."/>
            <person name="Chen Y.Y."/>
            <person name="Lin Y.F."/>
            <person name="Hsu J.L."/>
            <person name="Li C.Y."/>
            <person name="Wang Z.W."/>
            <person name="Zhao X."/>
            <person name="Zhong W.Y."/>
            <person name="Ma X.K."/>
            <person name="Ma L."/>
            <person name="Huang J."/>
            <person name="Chen G.Z."/>
            <person name="Huang M.Z."/>
            <person name="Huang L."/>
            <person name="Peng D.H."/>
            <person name="Luo Y.B."/>
            <person name="Zou S.Q."/>
            <person name="Chen S.P."/>
            <person name="Lan S."/>
            <person name="Tsai W.C."/>
            <person name="Van de Peer Y."/>
            <person name="Liu Z.J."/>
        </authorList>
    </citation>
    <scope>NUCLEOTIDE SEQUENCE [LARGE SCALE GENOMIC DNA]</scope>
    <source>
        <strain evidence="1">Lor287</strain>
    </source>
</reference>
<gene>
    <name evidence="1" type="ORF">KSP39_PZI009233</name>
</gene>
<dbReference type="AlphaFoldDB" id="A0AAP0BL23"/>
<protein>
    <submittedName>
        <fullName evidence="1">Uncharacterized protein</fullName>
    </submittedName>
</protein>
<dbReference type="EMBL" id="JBBWWQ010000007">
    <property type="protein sequence ID" value="KAK8942385.1"/>
    <property type="molecule type" value="Genomic_DNA"/>
</dbReference>
<dbReference type="PANTHER" id="PTHR46238">
    <property type="entry name" value="REVERSE TRANSCRIPTASE DOMAIN-CONTAINING PROTEIN"/>
    <property type="match status" value="1"/>
</dbReference>
<evidence type="ECO:0000313" key="2">
    <source>
        <dbReference type="Proteomes" id="UP001418222"/>
    </source>
</evidence>
<dbReference type="Proteomes" id="UP001418222">
    <property type="component" value="Unassembled WGS sequence"/>
</dbReference>
<proteinExistence type="predicted"/>